<keyword evidence="1" id="KW-1133">Transmembrane helix</keyword>
<keyword evidence="1" id="KW-0812">Transmembrane</keyword>
<reference evidence="2 3" key="1">
    <citation type="submission" date="2019-03" db="EMBL/GenBank/DDBJ databases">
        <title>Genomic Encyclopedia of Type Strains, Phase IV (KMG-IV): sequencing the most valuable type-strain genomes for metagenomic binning, comparative biology and taxonomic classification.</title>
        <authorList>
            <person name="Goeker M."/>
        </authorList>
    </citation>
    <scope>NUCLEOTIDE SEQUENCE [LARGE SCALE GENOMIC DNA]</scope>
    <source>
        <strain evidence="2 3">DSM 26752</strain>
    </source>
</reference>
<dbReference type="PANTHER" id="PTHR41324">
    <property type="entry name" value="MEMBRANE PROTEIN-RELATED"/>
    <property type="match status" value="1"/>
</dbReference>
<dbReference type="OrthoDB" id="1950201at2"/>
<feature type="transmembrane region" description="Helical" evidence="1">
    <location>
        <begin position="12"/>
        <end position="39"/>
    </location>
</feature>
<feature type="transmembrane region" description="Helical" evidence="1">
    <location>
        <begin position="278"/>
        <end position="304"/>
    </location>
</feature>
<keyword evidence="1" id="KW-0472">Membrane</keyword>
<dbReference type="RefSeq" id="WP_132027695.1">
    <property type="nucleotide sequence ID" value="NZ_CP068564.1"/>
</dbReference>
<comment type="caution">
    <text evidence="2">The sequence shown here is derived from an EMBL/GenBank/DDBJ whole genome shotgun (WGS) entry which is preliminary data.</text>
</comment>
<evidence type="ECO:0000256" key="1">
    <source>
        <dbReference type="SAM" id="Phobius"/>
    </source>
</evidence>
<dbReference type="AlphaFoldDB" id="A0A4R3KTX4"/>
<accession>A0A4R3KTX4</accession>
<feature type="transmembrane region" description="Helical" evidence="1">
    <location>
        <begin position="75"/>
        <end position="93"/>
    </location>
</feature>
<dbReference type="EMBL" id="SMAE01000007">
    <property type="protein sequence ID" value="TCS88685.1"/>
    <property type="molecule type" value="Genomic_DNA"/>
</dbReference>
<feature type="transmembrane region" description="Helical" evidence="1">
    <location>
        <begin position="220"/>
        <end position="240"/>
    </location>
</feature>
<dbReference type="Pfam" id="PF09991">
    <property type="entry name" value="DUF2232"/>
    <property type="match status" value="1"/>
</dbReference>
<protein>
    <submittedName>
        <fullName evidence="2">Uncharacterized protein YybS (DUF2232 family)</fullName>
    </submittedName>
</protein>
<dbReference type="InterPro" id="IPR018710">
    <property type="entry name" value="DUF2232"/>
</dbReference>
<feature type="transmembrane region" description="Helical" evidence="1">
    <location>
        <begin position="51"/>
        <end position="69"/>
    </location>
</feature>
<feature type="transmembrane region" description="Helical" evidence="1">
    <location>
        <begin position="246"/>
        <end position="266"/>
    </location>
</feature>
<evidence type="ECO:0000313" key="3">
    <source>
        <dbReference type="Proteomes" id="UP000294567"/>
    </source>
</evidence>
<sequence length="317" mass="36146">MNMDENKGHKIFEIISTIIISTILMLLGMYYMPLIIFLYPAPFIILGVKYGLKYNIISIIISTFLVGLMTDTISGLIILLAFLPLSIALNYLIVNRKKTLETMIISTLVTLVSFLIILGLTKNIIGVSIVYQLDEFFTQVINTQIEALKEMQLSQYEILKAEDLLESVFDYILLMIPVLMIIFSLITAYINCFISSIILRKQGYGIVSIPRFSRFKLPNNILLGIGIMFVGVLLIKWLKISYYEAVLVNIVGLTSFMFFTQGLAVIDYKLKMRNIKIIFRIIILLFFIFVLPIGSMILTFIGVLDAILDFRKLKNNV</sequence>
<dbReference type="PANTHER" id="PTHR41324:SF1">
    <property type="entry name" value="DUF2232 DOMAIN-CONTAINING PROTEIN"/>
    <property type="match status" value="1"/>
</dbReference>
<dbReference type="Proteomes" id="UP000294567">
    <property type="component" value="Unassembled WGS sequence"/>
</dbReference>
<gene>
    <name evidence="2" type="ORF">EDD65_10735</name>
</gene>
<keyword evidence="3" id="KW-1185">Reference proteome</keyword>
<name>A0A4R3KTX4_9FIRM</name>
<organism evidence="2 3">
    <name type="scientific">Keratinibaculum paraultunense</name>
    <dbReference type="NCBI Taxonomy" id="1278232"/>
    <lineage>
        <taxon>Bacteria</taxon>
        <taxon>Bacillati</taxon>
        <taxon>Bacillota</taxon>
        <taxon>Tissierellia</taxon>
        <taxon>Tissierellales</taxon>
        <taxon>Tepidimicrobiaceae</taxon>
        <taxon>Keratinibaculum</taxon>
    </lineage>
</organism>
<feature type="transmembrane region" description="Helical" evidence="1">
    <location>
        <begin position="105"/>
        <end position="131"/>
    </location>
</feature>
<evidence type="ECO:0000313" key="2">
    <source>
        <dbReference type="EMBL" id="TCS88685.1"/>
    </source>
</evidence>
<proteinExistence type="predicted"/>
<feature type="transmembrane region" description="Helical" evidence="1">
    <location>
        <begin position="171"/>
        <end position="199"/>
    </location>
</feature>